<feature type="domain" description="HTH marR-type" evidence="1">
    <location>
        <begin position="6"/>
        <end position="138"/>
    </location>
</feature>
<dbReference type="PANTHER" id="PTHR33164:SF89">
    <property type="entry name" value="MARR FAMILY REGULATORY PROTEIN"/>
    <property type="match status" value="1"/>
</dbReference>
<dbReference type="STRING" id="1088721.JI59_15065"/>
<gene>
    <name evidence="2" type="ORF">NSU_1008</name>
</gene>
<dbReference type="PATRIC" id="fig|1088721.3.peg.996"/>
<dbReference type="SUPFAM" id="SSF46785">
    <property type="entry name" value="Winged helix' DNA-binding domain"/>
    <property type="match status" value="1"/>
</dbReference>
<dbReference type="SMART" id="SM00347">
    <property type="entry name" value="HTH_MARR"/>
    <property type="match status" value="1"/>
</dbReference>
<evidence type="ECO:0000259" key="1">
    <source>
        <dbReference type="PROSITE" id="PS50995"/>
    </source>
</evidence>
<dbReference type="InterPro" id="IPR039422">
    <property type="entry name" value="MarR/SlyA-like"/>
</dbReference>
<dbReference type="EMBL" id="AGFM01000011">
    <property type="protein sequence ID" value="EHJ62004.1"/>
    <property type="molecule type" value="Genomic_DNA"/>
</dbReference>
<organism evidence="2 3">
    <name type="scientific">Novosphingobium pentaromativorans US6-1</name>
    <dbReference type="NCBI Taxonomy" id="1088721"/>
    <lineage>
        <taxon>Bacteria</taxon>
        <taxon>Pseudomonadati</taxon>
        <taxon>Pseudomonadota</taxon>
        <taxon>Alphaproteobacteria</taxon>
        <taxon>Sphingomonadales</taxon>
        <taxon>Sphingomonadaceae</taxon>
        <taxon>Novosphingobium</taxon>
    </lineage>
</organism>
<dbReference type="GO" id="GO:0003700">
    <property type="term" value="F:DNA-binding transcription factor activity"/>
    <property type="evidence" value="ECO:0007669"/>
    <property type="project" value="InterPro"/>
</dbReference>
<protein>
    <submittedName>
        <fullName evidence="2">MarR family transcriptional regulator</fullName>
    </submittedName>
</protein>
<evidence type="ECO:0000313" key="3">
    <source>
        <dbReference type="Proteomes" id="UP000004030"/>
    </source>
</evidence>
<accession>G6E9I7</accession>
<dbReference type="Pfam" id="PF12802">
    <property type="entry name" value="MarR_2"/>
    <property type="match status" value="1"/>
</dbReference>
<keyword evidence="3" id="KW-1185">Reference proteome</keyword>
<dbReference type="GO" id="GO:0006950">
    <property type="term" value="P:response to stress"/>
    <property type="evidence" value="ECO:0007669"/>
    <property type="project" value="TreeGrafter"/>
</dbReference>
<reference evidence="2 3" key="1">
    <citation type="journal article" date="2012" name="J. Bacteriol.">
        <title>Genome sequence of benzo(a)pyrene-degrading bacterium Novosphingobium pentaromativorans US6-1.</title>
        <authorList>
            <person name="Luo Y.R."/>
            <person name="Kang S.G."/>
            <person name="Kim S.J."/>
            <person name="Kim M.R."/>
            <person name="Li N."/>
            <person name="Lee J.H."/>
            <person name="Kwon K.K."/>
        </authorList>
    </citation>
    <scope>NUCLEOTIDE SEQUENCE [LARGE SCALE GENOMIC DNA]</scope>
    <source>
        <strain evidence="2 3">US6-1</strain>
    </source>
</reference>
<dbReference type="PROSITE" id="PS50995">
    <property type="entry name" value="HTH_MARR_2"/>
    <property type="match status" value="1"/>
</dbReference>
<dbReference type="PRINTS" id="PR00598">
    <property type="entry name" value="HTHMARR"/>
</dbReference>
<dbReference type="OrthoDB" id="8447118at2"/>
<dbReference type="InterPro" id="IPR036388">
    <property type="entry name" value="WH-like_DNA-bd_sf"/>
</dbReference>
<sequence>MDTDFLHPTLRALRRLQRATEQGGRQLAAATGLTTSQLLVLQEIERRGEAIPSAVASALQFSQATITTLVDRLVMLGLVTRQRSDRDKRQVLLRITEDGRLVLSRAPDMLQERFRDRYSHLPAWEQAMILAGLERLCHLLDAADIDAAPLLDVGPIDRKLQG</sequence>
<dbReference type="InterPro" id="IPR036390">
    <property type="entry name" value="WH_DNA-bd_sf"/>
</dbReference>
<dbReference type="KEGG" id="npn:JI59_15065"/>
<evidence type="ECO:0000313" key="2">
    <source>
        <dbReference type="EMBL" id="EHJ62004.1"/>
    </source>
</evidence>
<dbReference type="eggNOG" id="COG1846">
    <property type="taxonomic scope" value="Bacteria"/>
</dbReference>
<comment type="caution">
    <text evidence="2">The sequence shown here is derived from an EMBL/GenBank/DDBJ whole genome shotgun (WGS) entry which is preliminary data.</text>
</comment>
<dbReference type="RefSeq" id="WP_007011923.1">
    <property type="nucleotide sequence ID" value="NZ_AGFM01000011.1"/>
</dbReference>
<proteinExistence type="predicted"/>
<dbReference type="AlphaFoldDB" id="G6E9I7"/>
<dbReference type="Gene3D" id="1.10.10.10">
    <property type="entry name" value="Winged helix-like DNA-binding domain superfamily/Winged helix DNA-binding domain"/>
    <property type="match status" value="1"/>
</dbReference>
<dbReference type="PANTHER" id="PTHR33164">
    <property type="entry name" value="TRANSCRIPTIONAL REGULATOR, MARR FAMILY"/>
    <property type="match status" value="1"/>
</dbReference>
<name>G6E9I7_9SPHN</name>
<dbReference type="InterPro" id="IPR000835">
    <property type="entry name" value="HTH_MarR-typ"/>
</dbReference>
<dbReference type="Proteomes" id="UP000004030">
    <property type="component" value="Unassembled WGS sequence"/>
</dbReference>